<comment type="subcellular location">
    <subcellularLocation>
        <location evidence="3 19">Cell inner membrane</location>
        <topology evidence="3 19">Multi-pass membrane protein</topology>
    </subcellularLocation>
</comment>
<keyword evidence="13 19" id="KW-0443">Lipid metabolism</keyword>
<keyword evidence="15 19" id="KW-0594">Phospholipid biosynthesis</keyword>
<gene>
    <name evidence="21" type="primary">pcs</name>
    <name evidence="21" type="ORF">GJW-30_1_03178</name>
</gene>
<dbReference type="GO" id="GO:0050520">
    <property type="term" value="F:phosphatidylcholine synthase activity"/>
    <property type="evidence" value="ECO:0007669"/>
    <property type="project" value="UniProtKB-EC"/>
</dbReference>
<feature type="transmembrane region" description="Helical" evidence="20">
    <location>
        <begin position="184"/>
        <end position="202"/>
    </location>
</feature>
<reference evidence="21 22" key="1">
    <citation type="submission" date="2015-08" db="EMBL/GenBank/DDBJ databases">
        <title>Investigation of the bacterial diversity of lava forest soil.</title>
        <authorList>
            <person name="Lee J.S."/>
        </authorList>
    </citation>
    <scope>NUCLEOTIDE SEQUENCE [LARGE SCALE GENOMIC DNA]</scope>
    <source>
        <strain evidence="21 22">GJW-30</strain>
    </source>
</reference>
<feature type="transmembrane region" description="Helical" evidence="20">
    <location>
        <begin position="208"/>
        <end position="227"/>
    </location>
</feature>
<keyword evidence="11 20" id="KW-0812">Transmembrane</keyword>
<evidence type="ECO:0000256" key="20">
    <source>
        <dbReference type="SAM" id="Phobius"/>
    </source>
</evidence>
<keyword evidence="16 19" id="KW-0464">Manganese</keyword>
<keyword evidence="14 19" id="KW-0472">Membrane</keyword>
<keyword evidence="9 19" id="KW-0997">Cell inner membrane</keyword>
<dbReference type="InterPro" id="IPR026027">
    <property type="entry name" value="PcS"/>
</dbReference>
<proteinExistence type="inferred from homology"/>
<dbReference type="AlphaFoldDB" id="A0A0S3PXI0"/>
<evidence type="ECO:0000256" key="3">
    <source>
        <dbReference type="ARBA" id="ARBA00004429"/>
    </source>
</evidence>
<dbReference type="RefSeq" id="WP_096357018.1">
    <property type="nucleotide sequence ID" value="NZ_AP014946.1"/>
</dbReference>
<dbReference type="GO" id="GO:0005886">
    <property type="term" value="C:plasma membrane"/>
    <property type="evidence" value="ECO:0007669"/>
    <property type="project" value="UniProtKB-SubCell"/>
</dbReference>
<protein>
    <recommendedName>
        <fullName evidence="6 19">Phosphatidylcholine synthase</fullName>
        <shortName evidence="19">PC synthase</shortName>
        <shortName evidence="19">PCS</shortName>
        <ecNumber evidence="5 19">2.7.8.24</ecNumber>
    </recommendedName>
    <alternativeName>
        <fullName evidence="18 19">CDP-diglyceride-choline O-phosphatidyltransferase</fullName>
    </alternativeName>
</protein>
<evidence type="ECO:0000256" key="9">
    <source>
        <dbReference type="ARBA" id="ARBA00022519"/>
    </source>
</evidence>
<dbReference type="GO" id="GO:0008654">
    <property type="term" value="P:phospholipid biosynthetic process"/>
    <property type="evidence" value="ECO:0007669"/>
    <property type="project" value="UniProtKB-KW"/>
</dbReference>
<dbReference type="KEGG" id="vgo:GJW-30_1_03178"/>
<name>A0A0S3PXI0_9BRAD</name>
<dbReference type="PIRSF" id="PIRSF000851">
    <property type="entry name" value="PcS"/>
    <property type="match status" value="1"/>
</dbReference>
<evidence type="ECO:0000256" key="14">
    <source>
        <dbReference type="ARBA" id="ARBA00023136"/>
    </source>
</evidence>
<feature type="transmembrane region" description="Helical" evidence="20">
    <location>
        <begin position="153"/>
        <end position="172"/>
    </location>
</feature>
<evidence type="ECO:0000256" key="5">
    <source>
        <dbReference type="ARBA" id="ARBA00013195"/>
    </source>
</evidence>
<evidence type="ECO:0000256" key="1">
    <source>
        <dbReference type="ARBA" id="ARBA00000958"/>
    </source>
</evidence>
<evidence type="ECO:0000256" key="6">
    <source>
        <dbReference type="ARBA" id="ARBA00015623"/>
    </source>
</evidence>
<evidence type="ECO:0000256" key="17">
    <source>
        <dbReference type="ARBA" id="ARBA00023264"/>
    </source>
</evidence>
<keyword evidence="8 19" id="KW-0444">Lipid biosynthesis</keyword>
<evidence type="ECO:0000256" key="15">
    <source>
        <dbReference type="ARBA" id="ARBA00023209"/>
    </source>
</evidence>
<evidence type="ECO:0000256" key="4">
    <source>
        <dbReference type="ARBA" id="ARBA00010441"/>
    </source>
</evidence>
<feature type="transmembrane region" description="Helical" evidence="20">
    <location>
        <begin position="7"/>
        <end position="31"/>
    </location>
</feature>
<evidence type="ECO:0000256" key="7">
    <source>
        <dbReference type="ARBA" id="ARBA00022475"/>
    </source>
</evidence>
<dbReference type="EMBL" id="AP014946">
    <property type="protein sequence ID" value="BAT60630.1"/>
    <property type="molecule type" value="Genomic_DNA"/>
</dbReference>
<keyword evidence="10 19" id="KW-0808">Transferase</keyword>
<organism evidence="21 22">
    <name type="scientific">Variibacter gotjawalensis</name>
    <dbReference type="NCBI Taxonomy" id="1333996"/>
    <lineage>
        <taxon>Bacteria</taxon>
        <taxon>Pseudomonadati</taxon>
        <taxon>Pseudomonadota</taxon>
        <taxon>Alphaproteobacteria</taxon>
        <taxon>Hyphomicrobiales</taxon>
        <taxon>Nitrobacteraceae</taxon>
        <taxon>Variibacter</taxon>
    </lineage>
</organism>
<keyword evidence="22" id="KW-1185">Reference proteome</keyword>
<evidence type="ECO:0000256" key="18">
    <source>
        <dbReference type="ARBA" id="ARBA00033321"/>
    </source>
</evidence>
<comment type="cofactor">
    <cofactor evidence="2 19">
        <name>Mn(2+)</name>
        <dbReference type="ChEBI" id="CHEBI:29035"/>
    </cofactor>
</comment>
<evidence type="ECO:0000313" key="21">
    <source>
        <dbReference type="EMBL" id="BAT60630.1"/>
    </source>
</evidence>
<keyword evidence="7 19" id="KW-1003">Cell membrane</keyword>
<evidence type="ECO:0000256" key="8">
    <source>
        <dbReference type="ARBA" id="ARBA00022516"/>
    </source>
</evidence>
<sequence>MPNSPRAAWGAAVGVHVFTALGAGIGLLALLSAVDKHWPAMFAWLALALVVDAADGALARHYRVRENAPRWSGDTLDLVVDILTWVFVPTYAMVTGDIFPAVLAIPIGLAIVITSVIYFADTKMKAGDNFFMGFPGAWNVVAFFLFLIKPSPILAAVLAVGLCILTFVPVPFVHPFRVDRGRAVTALLLVAGGVLALYALWLGLTPPAWVTITLCLICLYFLFAGLLRRN</sequence>
<evidence type="ECO:0000256" key="13">
    <source>
        <dbReference type="ARBA" id="ARBA00023098"/>
    </source>
</evidence>
<comment type="function">
    <text evidence="19">Condenses choline with CDP-diglyceride to produce phosphatidylcholine and CMP.</text>
</comment>
<accession>A0A0S3PXI0</accession>
<keyword evidence="17 19" id="KW-1208">Phospholipid metabolism</keyword>
<feature type="transmembrane region" description="Helical" evidence="20">
    <location>
        <begin position="98"/>
        <end position="118"/>
    </location>
</feature>
<evidence type="ECO:0000256" key="12">
    <source>
        <dbReference type="ARBA" id="ARBA00022989"/>
    </source>
</evidence>
<dbReference type="OrthoDB" id="350520at2"/>
<evidence type="ECO:0000256" key="11">
    <source>
        <dbReference type="ARBA" id="ARBA00022692"/>
    </source>
</evidence>
<evidence type="ECO:0000256" key="19">
    <source>
        <dbReference type="PIRNR" id="PIRNR000851"/>
    </source>
</evidence>
<evidence type="ECO:0000256" key="10">
    <source>
        <dbReference type="ARBA" id="ARBA00022679"/>
    </source>
</evidence>
<comment type="similarity">
    <text evidence="4 19">Belongs to the CDP-alcohol phosphatidyltransferase class-I family.</text>
</comment>
<keyword evidence="12 20" id="KW-1133">Transmembrane helix</keyword>
<dbReference type="Proteomes" id="UP000236884">
    <property type="component" value="Chromosome"/>
</dbReference>
<dbReference type="Gene3D" id="1.20.120.1760">
    <property type="match status" value="1"/>
</dbReference>
<comment type="catalytic activity">
    <reaction evidence="1 19">
        <text>a CDP-1,2-diacyl-sn-glycerol + choline = a 1,2-diacyl-sn-glycero-3-phosphocholine + CMP + H(+)</text>
        <dbReference type="Rhea" id="RHEA:14597"/>
        <dbReference type="ChEBI" id="CHEBI:15354"/>
        <dbReference type="ChEBI" id="CHEBI:15378"/>
        <dbReference type="ChEBI" id="CHEBI:57643"/>
        <dbReference type="ChEBI" id="CHEBI:58332"/>
        <dbReference type="ChEBI" id="CHEBI:60377"/>
        <dbReference type="EC" id="2.7.8.24"/>
    </reaction>
</comment>
<dbReference type="InterPro" id="IPR043130">
    <property type="entry name" value="CDP-OH_PTrfase_TM_dom"/>
</dbReference>
<dbReference type="EC" id="2.7.8.24" evidence="5 19"/>
<evidence type="ECO:0000256" key="16">
    <source>
        <dbReference type="ARBA" id="ARBA00023211"/>
    </source>
</evidence>
<evidence type="ECO:0000313" key="22">
    <source>
        <dbReference type="Proteomes" id="UP000236884"/>
    </source>
</evidence>
<evidence type="ECO:0000256" key="2">
    <source>
        <dbReference type="ARBA" id="ARBA00001936"/>
    </source>
</evidence>
<feature type="transmembrane region" description="Helical" evidence="20">
    <location>
        <begin position="130"/>
        <end position="147"/>
    </location>
</feature>